<sequence length="1252" mass="141874">MEPKTRRNPREDAGFFSLLLFWWMKDLLQIGKHRSLKDEDLYELSYRDKAEEIAEQIDDVWEQEMMDARKHGQRPKLWRAVIKMFSLQQYSFILVLKFTKVAMDFLLALLLWAFLHILKEDSRFHRKYAIFTIVSISAASLLRVFSHHHYEYQTKVMGMRLKVALVESVQKKILDTRRHACATQGHVQNLVSNDVQRMEDLIMMVSRMIVAPFTIMASFAFLWALNGWQSFTGACFIMVSMMTSIMMARKFKTLRKAQSIVTDKRLSVLYDIISGIRTVKIHAWEDKFMETVRRLRRKEMGLIRLRNVFYAVNTSMKGNVAVIATLISILTLIYSGKQMISQDVFSMSYIFVIFEMCLLVDVDNSFRYFLDANVSLTRIEQFLCTSDPSTDYSDLEQGYNNIDGFHFRKHNSIVFTNVSAAWSKEQQNVLSDIDLDLKANELVIVTGPVGSGKSSLLMAIQREIPLTSGETSCYGTMAYASQIPWIFSGTIRENIIFGKTFNEAKYRSILDICDLTKDIKQFPKGDLSTVGQRGIAFSGGQRARVGLARSVYSDADILLMDDPLSAVDAKVGQHIFDECICKELSGRLRVLVTHHLKYLQSADKIVVLQKGHIEAQGSYEDLKEKLLWTSETMATVGSETMATVGEQEAESAIITGTGPREMRGSNESLSDLTEKDEERLLGQVTYKLYWSFFRTGSAGMAIICFMLLYLSSKGLDLTPTWYLSQLVHMPLHQQKSAVTLGTYGGLVLGALFLSSICESFLYSYFQRSSRKLHAKMTEAVIKSPVLFFDRNPVGRILNKFSKDIGSVDDLLPKLFDSAAYFTIKTIGVLILTSISSYWFIIAFIPILVLFYYACCYYARTSRELKRMEAIRSSPVYAHISETMRGLEVIRTSQNELVFRNRMLRLLDEHTKAFFLVISTSNWFTQSIDLIGFLIVTATGIIGYLAIHDEAVIGMLITLTFTILGSIQFGLLMATEVENQMISAERVMTYTNLPPEPGYSRQKLPPENWPNLGIINFRDVSLQYIENGVKVLKEIDLLVKPNEKVGIVGRTGAGKSSLVSALMCMPEPHGKILIDGVDLGTINIQAARKTIAVISQDPVLFEGTLRRNLDPFNLFAEPDIWKALEEVQLKSKVEIIPNQLNFSIGEFGSGFSVGERQLLCLARALLQNCKILVMDEATANVDFKTDQLIQQVIRYKFTNCTVLTIAHRINTIMDYDTVIVMDNGLVVDHDTPAVLAGKPEGIFRSLLQTQRVT</sequence>
<dbReference type="GO" id="GO:0140359">
    <property type="term" value="F:ABC-type transporter activity"/>
    <property type="evidence" value="ECO:0007669"/>
    <property type="project" value="InterPro"/>
</dbReference>
<dbReference type="RefSeq" id="XP_031575068.1">
    <property type="nucleotide sequence ID" value="XM_031719208.1"/>
</dbReference>
<dbReference type="SUPFAM" id="SSF90123">
    <property type="entry name" value="ABC transporter transmembrane region"/>
    <property type="match status" value="2"/>
</dbReference>
<evidence type="ECO:0000256" key="9">
    <source>
        <dbReference type="ARBA" id="ARBA00023136"/>
    </source>
</evidence>
<dbReference type="FunFam" id="3.40.50.300:FF:000973">
    <property type="entry name" value="Multidrug resistance-associated protein 4"/>
    <property type="match status" value="1"/>
</dbReference>
<dbReference type="CDD" id="cd18580">
    <property type="entry name" value="ABC_6TM_ABCC_D2"/>
    <property type="match status" value="1"/>
</dbReference>
<dbReference type="InterPro" id="IPR003439">
    <property type="entry name" value="ABC_transporter-like_ATP-bd"/>
</dbReference>
<proteinExistence type="inferred from homology"/>
<accession>A0A6P8JBP0</accession>
<comment type="subcellular location">
    <subcellularLocation>
        <location evidence="1">Membrane</location>
        <topology evidence="1">Multi-pass membrane protein</topology>
    </subcellularLocation>
</comment>
<dbReference type="OrthoDB" id="6500128at2759"/>
<name>A0A6P8JBP0_ACTTE</name>
<dbReference type="GO" id="GO:0005524">
    <property type="term" value="F:ATP binding"/>
    <property type="evidence" value="ECO:0007669"/>
    <property type="project" value="UniProtKB-KW"/>
</dbReference>
<feature type="transmembrane region" description="Helical" evidence="10">
    <location>
        <begin position="205"/>
        <end position="225"/>
    </location>
</feature>
<dbReference type="GO" id="GO:0016020">
    <property type="term" value="C:membrane"/>
    <property type="evidence" value="ECO:0007669"/>
    <property type="project" value="UniProtKB-SubCell"/>
</dbReference>
<evidence type="ECO:0000256" key="7">
    <source>
        <dbReference type="ARBA" id="ARBA00022840"/>
    </source>
</evidence>
<feature type="domain" description="ABC transporter" evidence="11">
    <location>
        <begin position="413"/>
        <end position="635"/>
    </location>
</feature>
<evidence type="ECO:0000256" key="1">
    <source>
        <dbReference type="ARBA" id="ARBA00004141"/>
    </source>
</evidence>
<dbReference type="Gene3D" id="3.40.50.300">
    <property type="entry name" value="P-loop containing nucleotide triphosphate hydrolases"/>
    <property type="match status" value="2"/>
</dbReference>
<dbReference type="InterPro" id="IPR044746">
    <property type="entry name" value="ABCC_6TM_D1"/>
</dbReference>
<evidence type="ECO:0000256" key="5">
    <source>
        <dbReference type="ARBA" id="ARBA00022737"/>
    </source>
</evidence>
<dbReference type="InterPro" id="IPR011527">
    <property type="entry name" value="ABC1_TM_dom"/>
</dbReference>
<evidence type="ECO:0000256" key="2">
    <source>
        <dbReference type="ARBA" id="ARBA00009726"/>
    </source>
</evidence>
<evidence type="ECO:0000259" key="12">
    <source>
        <dbReference type="PROSITE" id="PS50929"/>
    </source>
</evidence>
<dbReference type="Pfam" id="PF00005">
    <property type="entry name" value="ABC_tran"/>
    <property type="match status" value="2"/>
</dbReference>
<dbReference type="KEGG" id="aten:116308727"/>
<feature type="domain" description="ABC transmembrane type-1" evidence="12">
    <location>
        <begin position="706"/>
        <end position="967"/>
    </location>
</feature>
<keyword evidence="8 10" id="KW-1133">Transmembrane helix</keyword>
<dbReference type="CDD" id="cd03250">
    <property type="entry name" value="ABCC_MRP_domain1"/>
    <property type="match status" value="1"/>
</dbReference>
<keyword evidence="7" id="KW-0067">ATP-binding</keyword>
<dbReference type="GO" id="GO:0016887">
    <property type="term" value="F:ATP hydrolysis activity"/>
    <property type="evidence" value="ECO:0007669"/>
    <property type="project" value="InterPro"/>
</dbReference>
<keyword evidence="13" id="KW-1185">Reference proteome</keyword>
<evidence type="ECO:0000313" key="14">
    <source>
        <dbReference type="RefSeq" id="XP_031575068.1"/>
    </source>
</evidence>
<dbReference type="Gene3D" id="1.20.1560.10">
    <property type="entry name" value="ABC transporter type 1, transmembrane domain"/>
    <property type="match status" value="2"/>
</dbReference>
<evidence type="ECO:0000256" key="8">
    <source>
        <dbReference type="ARBA" id="ARBA00022989"/>
    </source>
</evidence>
<dbReference type="SMART" id="SM00382">
    <property type="entry name" value="AAA"/>
    <property type="match status" value="2"/>
</dbReference>
<dbReference type="InterPro" id="IPR027417">
    <property type="entry name" value="P-loop_NTPase"/>
</dbReference>
<organism evidence="13 14">
    <name type="scientific">Actinia tenebrosa</name>
    <name type="common">Australian red waratah sea anemone</name>
    <dbReference type="NCBI Taxonomy" id="6105"/>
    <lineage>
        <taxon>Eukaryota</taxon>
        <taxon>Metazoa</taxon>
        <taxon>Cnidaria</taxon>
        <taxon>Anthozoa</taxon>
        <taxon>Hexacorallia</taxon>
        <taxon>Actiniaria</taxon>
        <taxon>Actiniidae</taxon>
        <taxon>Actinia</taxon>
    </lineage>
</organism>
<keyword evidence="9 10" id="KW-0472">Membrane</keyword>
<dbReference type="InParanoid" id="A0A6P8JBP0"/>
<feature type="transmembrane region" description="Helical" evidence="10">
    <location>
        <begin position="308"/>
        <end position="334"/>
    </location>
</feature>
<gene>
    <name evidence="14" type="primary">LOC116308727</name>
</gene>
<reference evidence="14" key="1">
    <citation type="submission" date="2025-08" db="UniProtKB">
        <authorList>
            <consortium name="RefSeq"/>
        </authorList>
    </citation>
    <scope>IDENTIFICATION</scope>
    <source>
        <tissue evidence="14">Tentacle</tissue>
    </source>
</reference>
<feature type="transmembrane region" description="Helical" evidence="10">
    <location>
        <begin position="127"/>
        <end position="145"/>
    </location>
</feature>
<evidence type="ECO:0000256" key="4">
    <source>
        <dbReference type="ARBA" id="ARBA00022692"/>
    </source>
</evidence>
<dbReference type="InterPro" id="IPR036640">
    <property type="entry name" value="ABC1_TM_sf"/>
</dbReference>
<feature type="transmembrane region" description="Helical" evidence="10">
    <location>
        <begin position="952"/>
        <end position="973"/>
    </location>
</feature>
<dbReference type="InterPro" id="IPR003593">
    <property type="entry name" value="AAA+_ATPase"/>
</dbReference>
<dbReference type="FunFam" id="3.40.50.300:FF:000163">
    <property type="entry name" value="Multidrug resistance-associated protein member 4"/>
    <property type="match status" value="1"/>
</dbReference>
<evidence type="ECO:0000256" key="6">
    <source>
        <dbReference type="ARBA" id="ARBA00022741"/>
    </source>
</evidence>
<evidence type="ECO:0000259" key="11">
    <source>
        <dbReference type="PROSITE" id="PS50893"/>
    </source>
</evidence>
<dbReference type="InterPro" id="IPR017871">
    <property type="entry name" value="ABC_transporter-like_CS"/>
</dbReference>
<evidence type="ECO:0000256" key="10">
    <source>
        <dbReference type="SAM" id="Phobius"/>
    </source>
</evidence>
<feature type="transmembrane region" description="Helical" evidence="10">
    <location>
        <begin position="340"/>
        <end position="360"/>
    </location>
</feature>
<keyword evidence="4 10" id="KW-0812">Transmembrane</keyword>
<dbReference type="GeneID" id="116308727"/>
<dbReference type="PROSITE" id="PS00211">
    <property type="entry name" value="ABC_TRANSPORTER_1"/>
    <property type="match status" value="2"/>
</dbReference>
<feature type="transmembrane region" description="Helical" evidence="10">
    <location>
        <begin position="688"/>
        <end position="710"/>
    </location>
</feature>
<keyword evidence="3" id="KW-0813">Transport</keyword>
<dbReference type="InterPro" id="IPR050173">
    <property type="entry name" value="ABC_transporter_C-like"/>
</dbReference>
<dbReference type="FunFam" id="1.20.1560.10:FF:000013">
    <property type="entry name" value="ABC transporter C family member 2"/>
    <property type="match status" value="1"/>
</dbReference>
<protein>
    <submittedName>
        <fullName evidence="14">Multidrug resistance-associated protein 4-like</fullName>
    </submittedName>
</protein>
<feature type="transmembrane region" description="Helical" evidence="10">
    <location>
        <begin position="231"/>
        <end position="248"/>
    </location>
</feature>
<evidence type="ECO:0000256" key="3">
    <source>
        <dbReference type="ARBA" id="ARBA00022448"/>
    </source>
</evidence>
<comment type="similarity">
    <text evidence="2">Belongs to the ABC transporter superfamily. ABCC family. Conjugate transporter (TC 3.A.1.208) subfamily.</text>
</comment>
<dbReference type="CDD" id="cd03244">
    <property type="entry name" value="ABCC_MRP_domain2"/>
    <property type="match status" value="1"/>
</dbReference>
<dbReference type="Proteomes" id="UP000515163">
    <property type="component" value="Unplaced"/>
</dbReference>
<feature type="transmembrane region" description="Helical" evidence="10">
    <location>
        <begin position="927"/>
        <end position="946"/>
    </location>
</feature>
<dbReference type="Pfam" id="PF00664">
    <property type="entry name" value="ABC_membrane"/>
    <property type="match status" value="2"/>
</dbReference>
<feature type="transmembrane region" description="Helical" evidence="10">
    <location>
        <begin position="92"/>
        <end position="115"/>
    </location>
</feature>
<evidence type="ECO:0000313" key="13">
    <source>
        <dbReference type="Proteomes" id="UP000515163"/>
    </source>
</evidence>
<feature type="domain" description="ABC transmembrane type-1" evidence="12">
    <location>
        <begin position="87"/>
        <end position="354"/>
    </location>
</feature>
<feature type="transmembrane region" description="Helical" evidence="10">
    <location>
        <begin position="743"/>
        <end position="765"/>
    </location>
</feature>
<dbReference type="InterPro" id="IPR044726">
    <property type="entry name" value="ABCC_6TM_D2"/>
</dbReference>
<feature type="domain" description="ABC transporter" evidence="11">
    <location>
        <begin position="1014"/>
        <end position="1247"/>
    </location>
</feature>
<dbReference type="PROSITE" id="PS50893">
    <property type="entry name" value="ABC_TRANSPORTER_2"/>
    <property type="match status" value="2"/>
</dbReference>
<dbReference type="PANTHER" id="PTHR24223:SF456">
    <property type="entry name" value="MULTIDRUG RESISTANCE-ASSOCIATED PROTEIN LETHAL(2)03659"/>
    <property type="match status" value="1"/>
</dbReference>
<dbReference type="SUPFAM" id="SSF52540">
    <property type="entry name" value="P-loop containing nucleoside triphosphate hydrolases"/>
    <property type="match status" value="2"/>
</dbReference>
<dbReference type="CDD" id="cd18579">
    <property type="entry name" value="ABC_6TM_ABCC_D1"/>
    <property type="match status" value="1"/>
</dbReference>
<keyword evidence="5" id="KW-0677">Repeat</keyword>
<dbReference type="PANTHER" id="PTHR24223">
    <property type="entry name" value="ATP-BINDING CASSETTE SUB-FAMILY C"/>
    <property type="match status" value="1"/>
</dbReference>
<dbReference type="AlphaFoldDB" id="A0A6P8JBP0"/>
<feature type="transmembrane region" description="Helical" evidence="10">
    <location>
        <begin position="837"/>
        <end position="858"/>
    </location>
</feature>
<keyword evidence="6" id="KW-0547">Nucleotide-binding</keyword>
<dbReference type="PROSITE" id="PS50929">
    <property type="entry name" value="ABC_TM1F"/>
    <property type="match status" value="2"/>
</dbReference>